<protein>
    <submittedName>
        <fullName evidence="2">Uncharacterized protein</fullName>
    </submittedName>
</protein>
<evidence type="ECO:0000313" key="2">
    <source>
        <dbReference type="EMBL" id="KAK3865814.1"/>
    </source>
</evidence>
<keyword evidence="3" id="KW-1185">Reference proteome</keyword>
<proteinExistence type="predicted"/>
<dbReference type="AlphaFoldDB" id="A0AAE1F1L6"/>
<organism evidence="2 3">
    <name type="scientific">Petrolisthes cinctipes</name>
    <name type="common">Flat porcelain crab</name>
    <dbReference type="NCBI Taxonomy" id="88211"/>
    <lineage>
        <taxon>Eukaryota</taxon>
        <taxon>Metazoa</taxon>
        <taxon>Ecdysozoa</taxon>
        <taxon>Arthropoda</taxon>
        <taxon>Crustacea</taxon>
        <taxon>Multicrustacea</taxon>
        <taxon>Malacostraca</taxon>
        <taxon>Eumalacostraca</taxon>
        <taxon>Eucarida</taxon>
        <taxon>Decapoda</taxon>
        <taxon>Pleocyemata</taxon>
        <taxon>Anomura</taxon>
        <taxon>Galatheoidea</taxon>
        <taxon>Porcellanidae</taxon>
        <taxon>Petrolisthes</taxon>
    </lineage>
</organism>
<name>A0AAE1F1L6_PETCI</name>
<gene>
    <name evidence="2" type="ORF">Pcinc_028605</name>
</gene>
<evidence type="ECO:0000256" key="1">
    <source>
        <dbReference type="SAM" id="MobiDB-lite"/>
    </source>
</evidence>
<dbReference type="Proteomes" id="UP001286313">
    <property type="component" value="Unassembled WGS sequence"/>
</dbReference>
<evidence type="ECO:0000313" key="3">
    <source>
        <dbReference type="Proteomes" id="UP001286313"/>
    </source>
</evidence>
<sequence>MLGELVSCDGDLSNDGEDGVSSHDVGDAWNGEVALECGVVRNRSVWSDGGKDGVADDSVEWLRKASSNIRKSRNGVEVVIICDESNYHNYHHHHH</sequence>
<feature type="region of interest" description="Disordered" evidence="1">
    <location>
        <begin position="1"/>
        <end position="25"/>
    </location>
</feature>
<comment type="caution">
    <text evidence="2">The sequence shown here is derived from an EMBL/GenBank/DDBJ whole genome shotgun (WGS) entry which is preliminary data.</text>
</comment>
<accession>A0AAE1F1L6</accession>
<reference evidence="2" key="1">
    <citation type="submission" date="2023-10" db="EMBL/GenBank/DDBJ databases">
        <title>Genome assemblies of two species of porcelain crab, Petrolisthes cinctipes and Petrolisthes manimaculis (Anomura: Porcellanidae).</title>
        <authorList>
            <person name="Angst P."/>
        </authorList>
    </citation>
    <scope>NUCLEOTIDE SEQUENCE</scope>
    <source>
        <strain evidence="2">PB745_01</strain>
        <tissue evidence="2">Gill</tissue>
    </source>
</reference>
<dbReference type="EMBL" id="JAWQEG010003519">
    <property type="protein sequence ID" value="KAK3865814.1"/>
    <property type="molecule type" value="Genomic_DNA"/>
</dbReference>